<dbReference type="WBParaSite" id="SMRG1_76670.1">
    <property type="protein sequence ID" value="SMRG1_76670.1"/>
    <property type="gene ID" value="SMRG1_76670"/>
</dbReference>
<dbReference type="AlphaFoldDB" id="A0AA85ACV6"/>
<evidence type="ECO:0000313" key="1">
    <source>
        <dbReference type="Proteomes" id="UP000050790"/>
    </source>
</evidence>
<dbReference type="Proteomes" id="UP000050790">
    <property type="component" value="Unassembled WGS sequence"/>
</dbReference>
<reference evidence="2" key="1">
    <citation type="submission" date="2023-11" db="UniProtKB">
        <authorList>
            <consortium name="WormBaseParasite"/>
        </authorList>
    </citation>
    <scope>IDENTIFICATION</scope>
</reference>
<proteinExistence type="predicted"/>
<name>A0AA85ACV6_9TREM</name>
<sequence>MQNYIHMFMVIIYFNDTKIDHTQSLGFFLEEFSKISQLKGRQLWFEKIFKMMYFMITAFIKRTIAINTSYKCIIEMNSNGNDYFEFFMIIYGKLVVFYHN</sequence>
<organism evidence="1 2">
    <name type="scientific">Schistosoma margrebowiei</name>
    <dbReference type="NCBI Taxonomy" id="48269"/>
    <lineage>
        <taxon>Eukaryota</taxon>
        <taxon>Metazoa</taxon>
        <taxon>Spiralia</taxon>
        <taxon>Lophotrochozoa</taxon>
        <taxon>Platyhelminthes</taxon>
        <taxon>Trematoda</taxon>
        <taxon>Digenea</taxon>
        <taxon>Strigeidida</taxon>
        <taxon>Schistosomatoidea</taxon>
        <taxon>Schistosomatidae</taxon>
        <taxon>Schistosoma</taxon>
    </lineage>
</organism>
<protein>
    <submittedName>
        <fullName evidence="2">Uncharacterized protein</fullName>
    </submittedName>
</protein>
<accession>A0AA85ACV6</accession>
<evidence type="ECO:0000313" key="2">
    <source>
        <dbReference type="WBParaSite" id="SMRG1_76670.1"/>
    </source>
</evidence>